<evidence type="ECO:0000256" key="9">
    <source>
        <dbReference type="ARBA" id="ARBA00023150"/>
    </source>
</evidence>
<evidence type="ECO:0000256" key="11">
    <source>
        <dbReference type="ARBA" id="ARBA00048697"/>
    </source>
</evidence>
<dbReference type="CDD" id="cd01335">
    <property type="entry name" value="Radical_SAM"/>
    <property type="match status" value="1"/>
</dbReference>
<keyword evidence="4 12" id="KW-0479">Metal-binding</keyword>
<dbReference type="SFLD" id="SFLDG01386">
    <property type="entry name" value="main_SPASM_domain-containing"/>
    <property type="match status" value="1"/>
</dbReference>
<keyword evidence="5 12" id="KW-0547">Nucleotide-binding</keyword>
<dbReference type="HAMAP" id="MF_01225_B">
    <property type="entry name" value="MoaA_B"/>
    <property type="match status" value="1"/>
</dbReference>
<dbReference type="InterPro" id="IPR050105">
    <property type="entry name" value="MoCo_biosynth_MoaA/MoaC"/>
</dbReference>
<dbReference type="SFLD" id="SFLDG01383">
    <property type="entry name" value="cyclic_pyranopterin_phosphate"/>
    <property type="match status" value="1"/>
</dbReference>
<keyword evidence="6 12" id="KW-0408">Iron</keyword>
<comment type="pathway">
    <text evidence="12">Cofactor biosynthesis; molybdopterin biosynthesis.</text>
</comment>
<comment type="function">
    <text evidence="12">Catalyzes the cyclization of GTP to (8S)-3',8-cyclo-7,8-dihydroguanosine 5'-triphosphate.</text>
</comment>
<dbReference type="GO" id="GO:1904047">
    <property type="term" value="F:S-adenosyl-L-methionine binding"/>
    <property type="evidence" value="ECO:0007669"/>
    <property type="project" value="UniProtKB-UniRule"/>
</dbReference>
<keyword evidence="8 12" id="KW-0342">GTP-binding</keyword>
<dbReference type="PANTHER" id="PTHR22960:SF0">
    <property type="entry name" value="MOLYBDENUM COFACTOR BIOSYNTHESIS PROTEIN 1"/>
    <property type="match status" value="1"/>
</dbReference>
<evidence type="ECO:0000256" key="5">
    <source>
        <dbReference type="ARBA" id="ARBA00022741"/>
    </source>
</evidence>
<dbReference type="InterPro" id="IPR013785">
    <property type="entry name" value="Aldolase_TIM"/>
</dbReference>
<comment type="catalytic activity">
    <reaction evidence="11 12">
        <text>GTP + AH2 + S-adenosyl-L-methionine = (8S)-3',8-cyclo-7,8-dihydroguanosine 5'-triphosphate + 5'-deoxyadenosine + L-methionine + A + H(+)</text>
        <dbReference type="Rhea" id="RHEA:49576"/>
        <dbReference type="ChEBI" id="CHEBI:13193"/>
        <dbReference type="ChEBI" id="CHEBI:15378"/>
        <dbReference type="ChEBI" id="CHEBI:17319"/>
        <dbReference type="ChEBI" id="CHEBI:17499"/>
        <dbReference type="ChEBI" id="CHEBI:37565"/>
        <dbReference type="ChEBI" id="CHEBI:57844"/>
        <dbReference type="ChEBI" id="CHEBI:59789"/>
        <dbReference type="ChEBI" id="CHEBI:131766"/>
        <dbReference type="EC" id="4.1.99.22"/>
    </reaction>
</comment>
<dbReference type="HOGENOM" id="CLU_009273_0_1_9"/>
<dbReference type="GO" id="GO:0005525">
    <property type="term" value="F:GTP binding"/>
    <property type="evidence" value="ECO:0007669"/>
    <property type="project" value="UniProtKB-UniRule"/>
</dbReference>
<dbReference type="GO" id="GO:0061799">
    <property type="term" value="F:cyclic pyranopterin monophosphate synthase activity"/>
    <property type="evidence" value="ECO:0007669"/>
    <property type="project" value="TreeGrafter"/>
</dbReference>
<reference evidence="14 15" key="1">
    <citation type="journal article" date="2009" name="Stand. Genomic Sci.">
        <title>Complete genome sequence of Anaerococcus prevotii type strain (PC1).</title>
        <authorList>
            <person name="Labutti K."/>
            <person name="Pukall R."/>
            <person name="Steenblock K."/>
            <person name="Glavina Del Rio T."/>
            <person name="Tice H."/>
            <person name="Copeland A."/>
            <person name="Cheng J.F."/>
            <person name="Lucas S."/>
            <person name="Chen F."/>
            <person name="Nolan M."/>
            <person name="Bruce D."/>
            <person name="Goodwin L."/>
            <person name="Pitluck S."/>
            <person name="Ivanova N."/>
            <person name="Mavromatis K."/>
            <person name="Ovchinnikova G."/>
            <person name="Pati A."/>
            <person name="Chen A."/>
            <person name="Palaniappan K."/>
            <person name="Land M."/>
            <person name="Hauser L."/>
            <person name="Chang Y.J."/>
            <person name="Jeffries C.D."/>
            <person name="Chain P."/>
            <person name="Saunders E."/>
            <person name="Brettin T."/>
            <person name="Detter J.C."/>
            <person name="Han C."/>
            <person name="Goker M."/>
            <person name="Bristow J."/>
            <person name="Eisen J.A."/>
            <person name="Markowitz V."/>
            <person name="Hugenholtz P."/>
            <person name="Kyrpides N.C."/>
            <person name="Klenk H.P."/>
            <person name="Lapidus A."/>
        </authorList>
    </citation>
    <scope>NUCLEOTIDE SEQUENCE [LARGE SCALE GENOMIC DNA]</scope>
    <source>
        <strain evidence="15">ATCC 9321 / DSM 20548 / JCM 6508 / NCTC 11806 / PC1</strain>
    </source>
</reference>
<feature type="binding site" evidence="12">
    <location>
        <position position="26"/>
    </location>
    <ligand>
        <name>S-adenosyl-L-methionine</name>
        <dbReference type="ChEBI" id="CHEBI:59789"/>
    </ligand>
</feature>
<evidence type="ECO:0000256" key="6">
    <source>
        <dbReference type="ARBA" id="ARBA00023004"/>
    </source>
</evidence>
<feature type="binding site" evidence="12">
    <location>
        <position position="63"/>
    </location>
    <ligand>
        <name>GTP</name>
        <dbReference type="ChEBI" id="CHEBI:37565"/>
    </ligand>
</feature>
<proteinExistence type="inferred from homology"/>
<name>C7RE50_ANAPD</name>
<dbReference type="InterPro" id="IPR000385">
    <property type="entry name" value="MoaA_NifB_PqqE_Fe-S-bd_CS"/>
</dbReference>
<feature type="domain" description="Radical SAM core" evidence="13">
    <location>
        <begin position="4"/>
        <end position="219"/>
    </location>
</feature>
<comment type="similarity">
    <text evidence="12">Belongs to the radical SAM superfamily. MoaA family.</text>
</comment>
<evidence type="ECO:0000256" key="10">
    <source>
        <dbReference type="ARBA" id="ARBA00023239"/>
    </source>
</evidence>
<dbReference type="Proteomes" id="UP000002294">
    <property type="component" value="Chromosome"/>
</dbReference>
<evidence type="ECO:0000256" key="4">
    <source>
        <dbReference type="ARBA" id="ARBA00022723"/>
    </source>
</evidence>
<feature type="binding site" evidence="12">
    <location>
        <position position="245"/>
    </location>
    <ligand>
        <name>[4Fe-4S] cluster</name>
        <dbReference type="ChEBI" id="CHEBI:49883"/>
        <label>2</label>
        <note>4Fe-4S-substrate</note>
    </ligand>
</feature>
<sequence length="312" mass="35524">MKDQFGREISYLRISVTDRCNFRCKYCMGEDGIKLLRHEDILTFEEIVETAQIMAGLGIRKIRLTGGEPFARRGVMDLIKKLSQIPEIEDLAITTNGSMVYDKLESLKEYGISRINFSLDTLDREKFKLITGADLLEEVKRTIFKAIELDFKVKVNIVLIKGFNDKEIGDFLALTENNDIEVRFIELMPIGADLDFDRNNYKENLHILDGYRKKDLGFDGVARTFAIEGHKGRVGLISPLSHKFCKDCNRIRLTADGKLKACLHSREEISIKGLSFEEKKKLIGETIYKKPKSHRLGDFGSESVRTMSSIGG</sequence>
<dbReference type="eggNOG" id="COG2896">
    <property type="taxonomic scope" value="Bacteria"/>
</dbReference>
<keyword evidence="2 12" id="KW-0004">4Fe-4S</keyword>
<dbReference type="GO" id="GO:0051539">
    <property type="term" value="F:4 iron, 4 sulfur cluster binding"/>
    <property type="evidence" value="ECO:0007669"/>
    <property type="project" value="UniProtKB-UniRule"/>
</dbReference>
<dbReference type="InterPro" id="IPR040064">
    <property type="entry name" value="MoaA-like"/>
</dbReference>
<evidence type="ECO:0000313" key="14">
    <source>
        <dbReference type="EMBL" id="ACV29463.1"/>
    </source>
</evidence>
<feature type="binding site" evidence="12">
    <location>
        <position position="20"/>
    </location>
    <ligand>
        <name>[4Fe-4S] cluster</name>
        <dbReference type="ChEBI" id="CHEBI:49883"/>
        <label>1</label>
        <note>4Fe-4S-S-AdoMet</note>
    </ligand>
</feature>
<evidence type="ECO:0000259" key="13">
    <source>
        <dbReference type="PROSITE" id="PS51918"/>
    </source>
</evidence>
<dbReference type="SFLD" id="SFLDS00029">
    <property type="entry name" value="Radical_SAM"/>
    <property type="match status" value="1"/>
</dbReference>
<dbReference type="UniPathway" id="UPA00344"/>
<dbReference type="InterPro" id="IPR010505">
    <property type="entry name" value="MoaA_twitch"/>
</dbReference>
<evidence type="ECO:0000313" key="15">
    <source>
        <dbReference type="Proteomes" id="UP000002294"/>
    </source>
</evidence>
<dbReference type="KEGG" id="apr:Apre_1440"/>
<evidence type="ECO:0000256" key="8">
    <source>
        <dbReference type="ARBA" id="ARBA00023134"/>
    </source>
</evidence>
<dbReference type="InterPro" id="IPR013483">
    <property type="entry name" value="MoaA"/>
</dbReference>
<accession>C7RE50</accession>
<dbReference type="InterPro" id="IPR006638">
    <property type="entry name" value="Elp3/MiaA/NifB-like_rSAM"/>
</dbReference>
<dbReference type="Pfam" id="PF06463">
    <property type="entry name" value="Mob_synth_C"/>
    <property type="match status" value="1"/>
</dbReference>
<feature type="binding site" evidence="12">
    <location>
        <position position="67"/>
    </location>
    <ligand>
        <name>S-adenosyl-L-methionine</name>
        <dbReference type="ChEBI" id="CHEBI:59789"/>
    </ligand>
</feature>
<feature type="binding site" evidence="12">
    <location>
        <position position="154"/>
    </location>
    <ligand>
        <name>GTP</name>
        <dbReference type="ChEBI" id="CHEBI:37565"/>
    </ligand>
</feature>
<dbReference type="InterPro" id="IPR007197">
    <property type="entry name" value="rSAM"/>
</dbReference>
<keyword evidence="3 12" id="KW-0949">S-adenosyl-L-methionine</keyword>
<dbReference type="Pfam" id="PF04055">
    <property type="entry name" value="Radical_SAM"/>
    <property type="match status" value="1"/>
</dbReference>
<keyword evidence="7 12" id="KW-0411">Iron-sulfur</keyword>
<organism evidence="14 15">
    <name type="scientific">Anaerococcus prevotii (strain ATCC 9321 / DSM 20548 / JCM 6508 / NCTC 11806 / PC1)</name>
    <name type="common">Peptostreptococcus prevotii</name>
    <name type="synonym">Peptococcus prevotii</name>
    <dbReference type="NCBI Taxonomy" id="525919"/>
    <lineage>
        <taxon>Bacteria</taxon>
        <taxon>Bacillati</taxon>
        <taxon>Bacillota</taxon>
        <taxon>Tissierellia</taxon>
        <taxon>Tissierellales</taxon>
        <taxon>Peptoniphilaceae</taxon>
        <taxon>Anaerococcus</taxon>
    </lineage>
</organism>
<feature type="binding site" evidence="12">
    <location>
        <position position="24"/>
    </location>
    <ligand>
        <name>[4Fe-4S] cluster</name>
        <dbReference type="ChEBI" id="CHEBI:49883"/>
        <label>1</label>
        <note>4Fe-4S-S-AdoMet</note>
    </ligand>
</feature>
<feature type="binding site" evidence="12">
    <location>
        <position position="13"/>
    </location>
    <ligand>
        <name>GTP</name>
        <dbReference type="ChEBI" id="CHEBI:37565"/>
    </ligand>
</feature>
<evidence type="ECO:0000256" key="7">
    <source>
        <dbReference type="ARBA" id="ARBA00023014"/>
    </source>
</evidence>
<dbReference type="PANTHER" id="PTHR22960">
    <property type="entry name" value="MOLYBDOPTERIN COFACTOR SYNTHESIS PROTEIN A"/>
    <property type="match status" value="1"/>
</dbReference>
<dbReference type="GO" id="GO:0061798">
    <property type="term" value="F:GTP 3',8'-cyclase activity"/>
    <property type="evidence" value="ECO:0007669"/>
    <property type="project" value="UniProtKB-UniRule"/>
</dbReference>
<dbReference type="CDD" id="cd21117">
    <property type="entry name" value="Twitch_MoaA"/>
    <property type="match status" value="1"/>
</dbReference>
<dbReference type="STRING" id="525919.Apre_1440"/>
<feature type="binding site" evidence="12">
    <location>
        <position position="262"/>
    </location>
    <ligand>
        <name>[4Fe-4S] cluster</name>
        <dbReference type="ChEBI" id="CHEBI:49883"/>
        <label>2</label>
        <note>4Fe-4S-substrate</note>
    </ligand>
</feature>
<comment type="cofactor">
    <cofactor evidence="12">
        <name>[4Fe-4S] cluster</name>
        <dbReference type="ChEBI" id="CHEBI:49883"/>
    </cofactor>
    <text evidence="12">Binds 2 [4Fe-4S] clusters. Binds 1 [4Fe-4S] cluster coordinated with 3 cysteines and an exchangeable S-adenosyl-L-methionine and 1 [4Fe-4S] cluster coordinated with 3 cysteines and the GTP-derived substrate.</text>
</comment>
<dbReference type="OrthoDB" id="9763993at2"/>
<keyword evidence="9 12" id="KW-0501">Molybdenum cofactor biosynthesis</keyword>
<feature type="binding site" evidence="12">
    <location>
        <position position="118"/>
    </location>
    <ligand>
        <name>S-adenosyl-L-methionine</name>
        <dbReference type="ChEBI" id="CHEBI:59789"/>
    </ligand>
</feature>
<dbReference type="PROSITE" id="PS51918">
    <property type="entry name" value="RADICAL_SAM"/>
    <property type="match status" value="1"/>
</dbReference>
<dbReference type="AlphaFoldDB" id="C7RE50"/>
<dbReference type="InterPro" id="IPR058240">
    <property type="entry name" value="rSAM_sf"/>
</dbReference>
<evidence type="ECO:0000256" key="1">
    <source>
        <dbReference type="ARBA" id="ARBA00012167"/>
    </source>
</evidence>
<feature type="binding site" evidence="12">
    <location>
        <position position="27"/>
    </location>
    <ligand>
        <name>[4Fe-4S] cluster</name>
        <dbReference type="ChEBI" id="CHEBI:49883"/>
        <label>1</label>
        <note>4Fe-4S-S-AdoMet</note>
    </ligand>
</feature>
<keyword evidence="15" id="KW-1185">Reference proteome</keyword>
<feature type="binding site" evidence="12">
    <location>
        <position position="248"/>
    </location>
    <ligand>
        <name>[4Fe-4S] cluster</name>
        <dbReference type="ChEBI" id="CHEBI:49883"/>
        <label>2</label>
        <note>4Fe-4S-substrate</note>
    </ligand>
</feature>
<dbReference type="EC" id="4.1.99.22" evidence="1 12"/>
<dbReference type="RefSeq" id="WP_015778361.1">
    <property type="nucleotide sequence ID" value="NC_013171.1"/>
</dbReference>
<dbReference type="EMBL" id="CP001708">
    <property type="protein sequence ID" value="ACV29463.1"/>
    <property type="molecule type" value="Genomic_DNA"/>
</dbReference>
<gene>
    <name evidence="12" type="primary">moaA</name>
    <name evidence="14" type="ordered locus">Apre_1440</name>
</gene>
<keyword evidence="10 12" id="KW-0456">Lyase</keyword>
<dbReference type="GO" id="GO:0046872">
    <property type="term" value="F:metal ion binding"/>
    <property type="evidence" value="ECO:0007669"/>
    <property type="project" value="UniProtKB-KW"/>
</dbReference>
<feature type="binding site" evidence="12">
    <location>
        <position position="94"/>
    </location>
    <ligand>
        <name>GTP</name>
        <dbReference type="ChEBI" id="CHEBI:37565"/>
    </ligand>
</feature>
<comment type="subunit">
    <text evidence="12">Monomer and homodimer.</text>
</comment>
<dbReference type="NCBIfam" id="TIGR02666">
    <property type="entry name" value="moaA"/>
    <property type="match status" value="1"/>
</dbReference>
<dbReference type="SUPFAM" id="SSF102114">
    <property type="entry name" value="Radical SAM enzymes"/>
    <property type="match status" value="1"/>
</dbReference>
<dbReference type="Gene3D" id="3.20.20.70">
    <property type="entry name" value="Aldolase class I"/>
    <property type="match status" value="1"/>
</dbReference>
<evidence type="ECO:0000256" key="3">
    <source>
        <dbReference type="ARBA" id="ARBA00022691"/>
    </source>
</evidence>
<dbReference type="SMART" id="SM00729">
    <property type="entry name" value="Elp3"/>
    <property type="match status" value="1"/>
</dbReference>
<dbReference type="PROSITE" id="PS01305">
    <property type="entry name" value="MOAA_NIFB_PQQE"/>
    <property type="match status" value="1"/>
</dbReference>
<protein>
    <recommendedName>
        <fullName evidence="1 12">GTP 3',8-cyclase</fullName>
        <ecNumber evidence="1 12">4.1.99.22</ecNumber>
    </recommendedName>
    <alternativeName>
        <fullName evidence="12">Molybdenum cofactor biosynthesis protein A</fullName>
    </alternativeName>
</protein>
<evidence type="ECO:0000256" key="2">
    <source>
        <dbReference type="ARBA" id="ARBA00022485"/>
    </source>
</evidence>
<dbReference type="SFLD" id="SFLDG01067">
    <property type="entry name" value="SPASM/twitch_domain_containing"/>
    <property type="match status" value="1"/>
</dbReference>
<evidence type="ECO:0000256" key="12">
    <source>
        <dbReference type="HAMAP-Rule" id="MF_01225"/>
    </source>
</evidence>
<dbReference type="GO" id="GO:0006777">
    <property type="term" value="P:Mo-molybdopterin cofactor biosynthetic process"/>
    <property type="evidence" value="ECO:0007669"/>
    <property type="project" value="UniProtKB-UniRule"/>
</dbReference>
<feature type="binding site" evidence="12">
    <location>
        <position position="188"/>
    </location>
    <ligand>
        <name>S-adenosyl-L-methionine</name>
        <dbReference type="ChEBI" id="CHEBI:59789"/>
    </ligand>
</feature>
<feature type="binding site" evidence="12">
    <location>
        <begin position="250"/>
        <end position="252"/>
    </location>
    <ligand>
        <name>GTP</name>
        <dbReference type="ChEBI" id="CHEBI:37565"/>
    </ligand>
</feature>